<dbReference type="AlphaFoldDB" id="A0A5C9A4X9"/>
<dbReference type="InterPro" id="IPR023006">
    <property type="entry name" value="YchJ-like"/>
</dbReference>
<name>A0A5C9A4X9_9GAMM</name>
<dbReference type="PANTHER" id="PTHR33747:SF1">
    <property type="entry name" value="ADENYLATE CYCLASE-ASSOCIATED CAP C-TERMINAL DOMAIN-CONTAINING PROTEIN"/>
    <property type="match status" value="1"/>
</dbReference>
<dbReference type="Pfam" id="PF02810">
    <property type="entry name" value="SEC-C"/>
    <property type="match status" value="1"/>
</dbReference>
<evidence type="ECO:0000256" key="1">
    <source>
        <dbReference type="ARBA" id="ARBA00010839"/>
    </source>
</evidence>
<evidence type="ECO:0000256" key="2">
    <source>
        <dbReference type="HAMAP-Rule" id="MF_00612"/>
    </source>
</evidence>
<dbReference type="RefSeq" id="WP_148066205.1">
    <property type="nucleotide sequence ID" value="NZ_VRZA01000001.1"/>
</dbReference>
<dbReference type="InterPro" id="IPR048469">
    <property type="entry name" value="YchJ-like_M"/>
</dbReference>
<gene>
    <name evidence="4" type="ORF">FV139_00010</name>
</gene>
<organism evidence="4 5">
    <name type="scientific">Parahaliea maris</name>
    <dbReference type="NCBI Taxonomy" id="2716870"/>
    <lineage>
        <taxon>Bacteria</taxon>
        <taxon>Pseudomonadati</taxon>
        <taxon>Pseudomonadota</taxon>
        <taxon>Gammaproteobacteria</taxon>
        <taxon>Cellvibrionales</taxon>
        <taxon>Halieaceae</taxon>
        <taxon>Parahaliea</taxon>
    </lineage>
</organism>
<comment type="caution">
    <text evidence="4">The sequence shown here is derived from an EMBL/GenBank/DDBJ whole genome shotgun (WGS) entry which is preliminary data.</text>
</comment>
<feature type="domain" description="YchJ-like middle NTF2-like" evidence="3">
    <location>
        <begin position="36"/>
        <end position="130"/>
    </location>
</feature>
<dbReference type="Proteomes" id="UP000321039">
    <property type="component" value="Unassembled WGS sequence"/>
</dbReference>
<dbReference type="Pfam" id="PF17775">
    <property type="entry name" value="YchJ_M-like"/>
    <property type="match status" value="1"/>
</dbReference>
<sequence length="133" mass="15035">MSRKPVAQDPGCPCGSGQHYSACCGRFIDSEECAPTAEQLMRSRYTAFARGEADYLLATWHPATRPSRVRLDPAQRWIGLRILGSEQGGPEDDTGTVEFVARYKEAGRGHRLHEVSHFERIGGRWFYREGDYQ</sequence>
<evidence type="ECO:0000259" key="3">
    <source>
        <dbReference type="Pfam" id="PF17775"/>
    </source>
</evidence>
<dbReference type="HAMAP" id="MF_00612">
    <property type="entry name" value="UPF0225"/>
    <property type="match status" value="1"/>
</dbReference>
<accession>A0A5C9A4X9</accession>
<dbReference type="PANTHER" id="PTHR33747">
    <property type="entry name" value="UPF0225 PROTEIN SCO1677"/>
    <property type="match status" value="1"/>
</dbReference>
<dbReference type="SUPFAM" id="SSF103642">
    <property type="entry name" value="Sec-C motif"/>
    <property type="match status" value="1"/>
</dbReference>
<dbReference type="InterPro" id="IPR004027">
    <property type="entry name" value="SEC_C_motif"/>
</dbReference>
<reference evidence="4 5" key="1">
    <citation type="submission" date="2019-08" db="EMBL/GenBank/DDBJ databases">
        <title>Parahaliea maris sp. nov., isolated from the surface seawater.</title>
        <authorList>
            <person name="Liu Y."/>
        </authorList>
    </citation>
    <scope>NUCLEOTIDE SEQUENCE [LARGE SCALE GENOMIC DNA]</scope>
    <source>
        <strain evidence="4 5">HSLHS9</strain>
    </source>
</reference>
<dbReference type="InterPro" id="IPR032710">
    <property type="entry name" value="NTF2-like_dom_sf"/>
</dbReference>
<keyword evidence="5" id="KW-1185">Reference proteome</keyword>
<proteinExistence type="inferred from homology"/>
<comment type="similarity">
    <text evidence="1 2">Belongs to the UPF0225 family.</text>
</comment>
<dbReference type="Gene3D" id="3.10.450.50">
    <property type="match status" value="1"/>
</dbReference>
<evidence type="ECO:0000313" key="5">
    <source>
        <dbReference type="Proteomes" id="UP000321039"/>
    </source>
</evidence>
<dbReference type="EMBL" id="VRZA01000001">
    <property type="protein sequence ID" value="TXS95935.1"/>
    <property type="molecule type" value="Genomic_DNA"/>
</dbReference>
<dbReference type="SUPFAM" id="SSF54427">
    <property type="entry name" value="NTF2-like"/>
    <property type="match status" value="1"/>
</dbReference>
<evidence type="ECO:0000313" key="4">
    <source>
        <dbReference type="EMBL" id="TXS95935.1"/>
    </source>
</evidence>
<protein>
    <recommendedName>
        <fullName evidence="2">UPF0225 protein FV139_00010</fullName>
    </recommendedName>
</protein>